<dbReference type="Gene3D" id="1.10.8.10">
    <property type="entry name" value="DNA helicase RuvA subunit, C-terminal domain"/>
    <property type="match status" value="2"/>
</dbReference>
<dbReference type="CDD" id="cd14291">
    <property type="entry name" value="UBA1_NUB1_like"/>
    <property type="match status" value="1"/>
</dbReference>
<keyword evidence="4" id="KW-1185">Reference proteome</keyword>
<organism evidence="3 4">
    <name type="scientific">Symbiodinium microadriaticum</name>
    <name type="common">Dinoflagellate</name>
    <name type="synonym">Zooxanthella microadriatica</name>
    <dbReference type="NCBI Taxonomy" id="2951"/>
    <lineage>
        <taxon>Eukaryota</taxon>
        <taxon>Sar</taxon>
        <taxon>Alveolata</taxon>
        <taxon>Dinophyceae</taxon>
        <taxon>Suessiales</taxon>
        <taxon>Symbiodiniaceae</taxon>
        <taxon>Symbiodinium</taxon>
    </lineage>
</organism>
<proteinExistence type="predicted"/>
<dbReference type="PANTHER" id="PTHR43358">
    <property type="entry name" value="ALPHA/BETA-HYDROLASE"/>
    <property type="match status" value="1"/>
</dbReference>
<evidence type="ECO:0000256" key="1">
    <source>
        <dbReference type="SAM" id="MobiDB-lite"/>
    </source>
</evidence>
<sequence>MEKVSWTAFLSESYDLLWKLFIRPPRSEYLISDLGPSKFRIHSRIYCREDFHLTNGRGMRLACSIFGSYPNKQPMASTPCVIYLHGNCSSRAEALDVLQVVLEKNFRLCCMDLSGSGQSEGEFISLGHFEQLDLQVLIQHLRNLGARLLGLWGRSMGAVTAILRAAEDSGISALVLDSPFSNLPMVAQELVQSQVGLPDFLVSLALSRVRTEIQERAHFDIQELLPIRSAPRARSPALFAVADDDDFVLPHHTHDLHAVWGTEAKLVTFQGGHNGPRPKWYLEQAADFLEMRLVDTLPTAPSPGPVFKRLPPKEEPLLARDAEPEEPPPPPPPPARREGGMAEALTAQLMEMGFSQDIAQEAAKRFPSGTEDAMEWALEESTRKAKESAQAIAGLTSIDRLPCHDEWGKCESFATYIVAKEVVARDVGAKARTAAGDAGIGGQATVRRMVDAPVGVAGLHGLLCFTSLADGDKFETPPLLLLPISFLEAVRSIIDLGLGELRTPGFSVAGSACRDQISRNAGSGLAARFIDFTENYPITPEVLELLHRSSLWLVLLRRIGCKQSLHLRQARHPKVILLFNGCPYFLVQGEADEANKRGAADILHARDHEAADGDPQNRQPGSHEMPSKPSGELVDLSALRESMVETGRHRGLANSRVHFGDGDQCGGSTGTSFLQVPVPAPRGNLVRHGDDVHQRGPHRPVVHCYLYDKNAVFMDRLADKHGKLEEGEEAGEVLAMPTSRSWAPWANDMIQGGYDEQEARGDDDRSTLDLAVIREFSAAVKGVHMEPMLSLLSSNKYQLQEEQEVLEALGLLTRRLAEPKRPRPLMRAETAAEVSPQVEAASAAAGRALESKLAKLAVLSELTGRRPASDGYPGDTELVAQLLGLGFSSDRVRAATERCSTVEAAVAWLTDCQ</sequence>
<dbReference type="SUPFAM" id="SSF46934">
    <property type="entry name" value="UBA-like"/>
    <property type="match status" value="2"/>
</dbReference>
<dbReference type="EMBL" id="LSRX01001297">
    <property type="protein sequence ID" value="OLP81274.1"/>
    <property type="molecule type" value="Genomic_DNA"/>
</dbReference>
<dbReference type="InterPro" id="IPR052920">
    <property type="entry name" value="DNA-binding_regulatory"/>
</dbReference>
<dbReference type="InterPro" id="IPR022742">
    <property type="entry name" value="Hydrolase_4"/>
</dbReference>
<dbReference type="InterPro" id="IPR029058">
    <property type="entry name" value="AB_hydrolase_fold"/>
</dbReference>
<reference evidence="3 4" key="1">
    <citation type="submission" date="2016-02" db="EMBL/GenBank/DDBJ databases">
        <title>Genome analysis of coral dinoflagellate symbionts highlights evolutionary adaptations to a symbiotic lifestyle.</title>
        <authorList>
            <person name="Aranda M."/>
            <person name="Li Y."/>
            <person name="Liew Y.J."/>
            <person name="Baumgarten S."/>
            <person name="Simakov O."/>
            <person name="Wilson M."/>
            <person name="Piel J."/>
            <person name="Ashoor H."/>
            <person name="Bougouffa S."/>
            <person name="Bajic V.B."/>
            <person name="Ryu T."/>
            <person name="Ravasi T."/>
            <person name="Bayer T."/>
            <person name="Micklem G."/>
            <person name="Kim H."/>
            <person name="Bhak J."/>
            <person name="Lajeunesse T.C."/>
            <person name="Voolstra C.R."/>
        </authorList>
    </citation>
    <scope>NUCLEOTIDE SEQUENCE [LARGE SCALE GENOMIC DNA]</scope>
    <source>
        <strain evidence="3 4">CCMP2467</strain>
    </source>
</reference>
<protein>
    <submittedName>
        <fullName evidence="3">Uncharacterized protein YqkD</fullName>
    </submittedName>
</protein>
<gene>
    <name evidence="3" type="primary">yqkD</name>
    <name evidence="3" type="ORF">AK812_SmicGene38202</name>
</gene>
<dbReference type="Pfam" id="PF12146">
    <property type="entry name" value="Hydrolase_4"/>
    <property type="match status" value="1"/>
</dbReference>
<dbReference type="InterPro" id="IPR009060">
    <property type="entry name" value="UBA-like_sf"/>
</dbReference>
<dbReference type="Pfam" id="PF22562">
    <property type="entry name" value="UBA_7"/>
    <property type="match status" value="1"/>
</dbReference>
<dbReference type="OrthoDB" id="10249433at2759"/>
<evidence type="ECO:0000313" key="4">
    <source>
        <dbReference type="Proteomes" id="UP000186817"/>
    </source>
</evidence>
<accession>A0A1Q9CEB1</accession>
<feature type="region of interest" description="Disordered" evidence="1">
    <location>
        <begin position="319"/>
        <end position="339"/>
    </location>
</feature>
<feature type="region of interest" description="Disordered" evidence="1">
    <location>
        <begin position="610"/>
        <end position="631"/>
    </location>
</feature>
<dbReference type="Proteomes" id="UP000186817">
    <property type="component" value="Unassembled WGS sequence"/>
</dbReference>
<dbReference type="AlphaFoldDB" id="A0A1Q9CEB1"/>
<dbReference type="InterPro" id="IPR015940">
    <property type="entry name" value="UBA"/>
</dbReference>
<name>A0A1Q9CEB1_SYMMI</name>
<comment type="caution">
    <text evidence="3">The sequence shown here is derived from an EMBL/GenBank/DDBJ whole genome shotgun (WGS) entry which is preliminary data.</text>
</comment>
<dbReference type="PROSITE" id="PS50030">
    <property type="entry name" value="UBA"/>
    <property type="match status" value="1"/>
</dbReference>
<evidence type="ECO:0000313" key="3">
    <source>
        <dbReference type="EMBL" id="OLP81274.1"/>
    </source>
</evidence>
<feature type="domain" description="UBA" evidence="2">
    <location>
        <begin position="340"/>
        <end position="380"/>
    </location>
</feature>
<dbReference type="PANTHER" id="PTHR43358:SF4">
    <property type="entry name" value="ALPHA_BETA HYDROLASE FOLD-1 DOMAIN-CONTAINING PROTEIN"/>
    <property type="match status" value="1"/>
</dbReference>
<evidence type="ECO:0000259" key="2">
    <source>
        <dbReference type="PROSITE" id="PS50030"/>
    </source>
</evidence>
<dbReference type="Gene3D" id="3.40.50.1820">
    <property type="entry name" value="alpha/beta hydrolase"/>
    <property type="match status" value="1"/>
</dbReference>
<dbReference type="SUPFAM" id="SSF53474">
    <property type="entry name" value="alpha/beta-Hydrolases"/>
    <property type="match status" value="1"/>
</dbReference>